<feature type="region of interest" description="Disordered" evidence="2">
    <location>
        <begin position="652"/>
        <end position="773"/>
    </location>
</feature>
<feature type="compositionally biased region" description="Basic and acidic residues" evidence="2">
    <location>
        <begin position="754"/>
        <end position="763"/>
    </location>
</feature>
<feature type="compositionally biased region" description="Polar residues" evidence="2">
    <location>
        <begin position="719"/>
        <end position="753"/>
    </location>
</feature>
<dbReference type="PANTHER" id="PTHR12984:SF15">
    <property type="entry name" value="PROTEIN-ASSOCIATING WITH THE CARBOXYL-TERMINAL DOMAIN OF EZRIN"/>
    <property type="match status" value="1"/>
</dbReference>
<evidence type="ECO:0000256" key="1">
    <source>
        <dbReference type="ARBA" id="ARBA00038349"/>
    </source>
</evidence>
<evidence type="ECO:0000259" key="3">
    <source>
        <dbReference type="PROSITE" id="PS50011"/>
    </source>
</evidence>
<evidence type="ECO:0000256" key="2">
    <source>
        <dbReference type="SAM" id="MobiDB-lite"/>
    </source>
</evidence>
<feature type="compositionally biased region" description="Polar residues" evidence="2">
    <location>
        <begin position="538"/>
        <end position="550"/>
    </location>
</feature>
<reference evidence="5" key="1">
    <citation type="submission" date="2025-08" db="UniProtKB">
        <authorList>
            <consortium name="RefSeq"/>
        </authorList>
    </citation>
    <scope>IDENTIFICATION</scope>
    <source>
        <tissue evidence="5">Gonads</tissue>
    </source>
</reference>
<dbReference type="GeneID" id="106180527"/>
<protein>
    <submittedName>
        <fullName evidence="5">Protein-associating with the carboxyl-terminal domain of ezrin</fullName>
    </submittedName>
</protein>
<gene>
    <name evidence="5" type="primary">LOC106180527</name>
</gene>
<feature type="compositionally biased region" description="Basic and acidic residues" evidence="2">
    <location>
        <begin position="700"/>
        <end position="714"/>
    </location>
</feature>
<dbReference type="Gene3D" id="1.25.10.10">
    <property type="entry name" value="Leucine-rich Repeat Variant"/>
    <property type="match status" value="1"/>
</dbReference>
<sequence length="871" mass="98228">MGNESSSLEDCTLQPALDFEALRGWSVCPAQWKDGSKVTVFFHKKPDPEKRGFVENAVKQLKTIRHPSVLRFFTSFTSPKGLHIVTKPVSPLLLALEAGKLSSVEISAGIYNIIEALSFLHERVGVSHNNVSLASVFVSEDGSWKLGGLDYVCKLTEATLEQLQACKTFRNEEAITPEEKNGQVVTELQYAHARDAYAFGRLAEALLEYLVDLGDLTKTFELRIQDEFLHQDPRQRPHVSSLLQDRLFRNEFLEIKMFLKNITLKSDEEKKEFFCTVVEKLLSLPADLVASRLAEPLLSRFVLLDTNAVDHVIPHVLTPGEEDTDINNKVQSKETHKEDRPVPILPRRLYQKHVIPILYRIFHVKDAHIRLVILTHFRHFAHLFDKESLQDVILPQLLLGLRDTNDQIVCKSLEALAVLVPVLGGDAVIGRSRSKIFIEGKPRALKIEETSSGDHIPVPDTVSKVLDLTKSATGEVCNGDLKRHPSDESEDRKLQLLKEREKRKQEAKRKAEERRRKREDKKIQAEKVSERTIKMDQDLTTEQQTSTADINITEDINRDSEKEEGDKPLTGSISAAKAVEEKEIHSNIERRESEEDAAPLSENEENWTDWDEEQAMDAAIEKEIEEEMESLERKDAQLRLSPVEPIHIDWSGVEEKVEVRSIIPKEAKKGKLKLKSPSMKEEAESGKSFKSPRSKSLDYGSKEETKSLDSGSKEETDDFSWNTSDWTETPANQPSSLASPRQQQGPSNSSRKNSTTEKTKGRESGSTGGHMINTEQLGAEFDVLAIEIKATPKVQEFDFFADMAPDISPSASLHLGSKTTSEADTLDDKKKQEITPKQTPISFAAMDITTDVTEPGGWEDEDLEWGEDDKW</sequence>
<proteinExistence type="inferred from homology"/>
<dbReference type="PROSITE" id="PS50011">
    <property type="entry name" value="PROTEIN_KINASE_DOM"/>
    <property type="match status" value="1"/>
</dbReference>
<dbReference type="OrthoDB" id="9942861at2759"/>
<accession>A0A1S3KBH4</accession>
<feature type="compositionally biased region" description="Basic and acidic residues" evidence="2">
    <location>
        <begin position="498"/>
        <end position="537"/>
    </location>
</feature>
<dbReference type="InterPro" id="IPR016024">
    <property type="entry name" value="ARM-type_fold"/>
</dbReference>
<feature type="compositionally biased region" description="Acidic residues" evidence="2">
    <location>
        <begin position="857"/>
        <end position="871"/>
    </location>
</feature>
<dbReference type="InterPro" id="IPR051177">
    <property type="entry name" value="CIK-Related_Protein"/>
</dbReference>
<feature type="compositionally biased region" description="Basic and acidic residues" evidence="2">
    <location>
        <begin position="555"/>
        <end position="567"/>
    </location>
</feature>
<feature type="compositionally biased region" description="Acidic residues" evidence="2">
    <location>
        <begin position="594"/>
        <end position="615"/>
    </location>
</feature>
<feature type="compositionally biased region" description="Basic and acidic residues" evidence="2">
    <location>
        <begin position="678"/>
        <end position="687"/>
    </location>
</feature>
<dbReference type="Proteomes" id="UP000085678">
    <property type="component" value="Unplaced"/>
</dbReference>
<dbReference type="PANTHER" id="PTHR12984">
    <property type="entry name" value="SCY1-RELATED S/T PROTEIN KINASE-LIKE"/>
    <property type="match status" value="1"/>
</dbReference>
<dbReference type="AlphaFoldDB" id="A0A1S3KBH4"/>
<dbReference type="Gene3D" id="3.30.200.20">
    <property type="entry name" value="Phosphorylase Kinase, domain 1"/>
    <property type="match status" value="1"/>
</dbReference>
<dbReference type="InterPro" id="IPR011989">
    <property type="entry name" value="ARM-like"/>
</dbReference>
<feature type="compositionally biased region" description="Basic and acidic residues" evidence="2">
    <location>
        <begin position="578"/>
        <end position="593"/>
    </location>
</feature>
<dbReference type="KEGG" id="lak:106180527"/>
<evidence type="ECO:0000313" key="5">
    <source>
        <dbReference type="RefSeq" id="XP_013419988.1"/>
    </source>
</evidence>
<dbReference type="SUPFAM" id="SSF48371">
    <property type="entry name" value="ARM repeat"/>
    <property type="match status" value="1"/>
</dbReference>
<comment type="similarity">
    <text evidence="1">Belongs to the protein kinase superfamily.</text>
</comment>
<feature type="region of interest" description="Disordered" evidence="2">
    <location>
        <begin position="498"/>
        <end position="636"/>
    </location>
</feature>
<dbReference type="Gene3D" id="1.10.510.10">
    <property type="entry name" value="Transferase(Phosphotransferase) domain 1"/>
    <property type="match status" value="1"/>
</dbReference>
<keyword evidence="4" id="KW-1185">Reference proteome</keyword>
<dbReference type="GO" id="GO:0005524">
    <property type="term" value="F:ATP binding"/>
    <property type="evidence" value="ECO:0007669"/>
    <property type="project" value="InterPro"/>
</dbReference>
<feature type="compositionally biased region" description="Basic and acidic residues" evidence="2">
    <location>
        <begin position="653"/>
        <end position="669"/>
    </location>
</feature>
<evidence type="ECO:0000313" key="4">
    <source>
        <dbReference type="Proteomes" id="UP000085678"/>
    </source>
</evidence>
<dbReference type="InterPro" id="IPR011009">
    <property type="entry name" value="Kinase-like_dom_sf"/>
</dbReference>
<organism evidence="4 5">
    <name type="scientific">Lingula anatina</name>
    <name type="common">Brachiopod</name>
    <name type="synonym">Lingula unguis</name>
    <dbReference type="NCBI Taxonomy" id="7574"/>
    <lineage>
        <taxon>Eukaryota</taxon>
        <taxon>Metazoa</taxon>
        <taxon>Spiralia</taxon>
        <taxon>Lophotrochozoa</taxon>
        <taxon>Brachiopoda</taxon>
        <taxon>Linguliformea</taxon>
        <taxon>Lingulata</taxon>
        <taxon>Lingulida</taxon>
        <taxon>Linguloidea</taxon>
        <taxon>Lingulidae</taxon>
        <taxon>Lingula</taxon>
    </lineage>
</organism>
<dbReference type="STRING" id="7574.A0A1S3KBH4"/>
<feature type="region of interest" description="Disordered" evidence="2">
    <location>
        <begin position="808"/>
        <end position="871"/>
    </location>
</feature>
<dbReference type="OMA" id="HLCKFED"/>
<dbReference type="SUPFAM" id="SSF56112">
    <property type="entry name" value="Protein kinase-like (PK-like)"/>
    <property type="match status" value="1"/>
</dbReference>
<dbReference type="InterPro" id="IPR000719">
    <property type="entry name" value="Prot_kinase_dom"/>
</dbReference>
<dbReference type="SMART" id="SM00220">
    <property type="entry name" value="S_TKc"/>
    <property type="match status" value="1"/>
</dbReference>
<dbReference type="InParanoid" id="A0A1S3KBH4"/>
<dbReference type="RefSeq" id="XP_013419988.1">
    <property type="nucleotide sequence ID" value="XM_013564534.1"/>
</dbReference>
<dbReference type="GO" id="GO:0004672">
    <property type="term" value="F:protein kinase activity"/>
    <property type="evidence" value="ECO:0007669"/>
    <property type="project" value="InterPro"/>
</dbReference>
<feature type="domain" description="Protein kinase" evidence="3">
    <location>
        <begin position="1"/>
        <end position="253"/>
    </location>
</feature>
<name>A0A1S3KBH4_LINAN</name>